<gene>
    <name evidence="1" type="ORF">KP509_34G066700</name>
</gene>
<dbReference type="Proteomes" id="UP000825935">
    <property type="component" value="Chromosome 34"/>
</dbReference>
<evidence type="ECO:0000313" key="1">
    <source>
        <dbReference type="EMBL" id="KAH7284691.1"/>
    </source>
</evidence>
<proteinExistence type="predicted"/>
<reference evidence="1" key="1">
    <citation type="submission" date="2021-08" db="EMBL/GenBank/DDBJ databases">
        <title>WGS assembly of Ceratopteris richardii.</title>
        <authorList>
            <person name="Marchant D.B."/>
            <person name="Chen G."/>
            <person name="Jenkins J."/>
            <person name="Shu S."/>
            <person name="Leebens-Mack J."/>
            <person name="Grimwood J."/>
            <person name="Schmutz J."/>
            <person name="Soltis P."/>
            <person name="Soltis D."/>
            <person name="Chen Z.-H."/>
        </authorList>
    </citation>
    <scope>NUCLEOTIDE SEQUENCE</scope>
    <source>
        <strain evidence="1">Whitten #5841</strain>
        <tissue evidence="1">Leaf</tissue>
    </source>
</reference>
<dbReference type="AlphaFoldDB" id="A0A8T2QN01"/>
<protein>
    <submittedName>
        <fullName evidence="1">Uncharacterized protein</fullName>
    </submittedName>
</protein>
<comment type="caution">
    <text evidence="1">The sequence shown here is derived from an EMBL/GenBank/DDBJ whole genome shotgun (WGS) entry which is preliminary data.</text>
</comment>
<accession>A0A8T2QN01</accession>
<evidence type="ECO:0000313" key="2">
    <source>
        <dbReference type="Proteomes" id="UP000825935"/>
    </source>
</evidence>
<keyword evidence="2" id="KW-1185">Reference proteome</keyword>
<sequence>MQQSRSSCCFFKVSFVASHYNYASSLCWVEIHNPNL</sequence>
<dbReference type="EMBL" id="CM035439">
    <property type="protein sequence ID" value="KAH7284691.1"/>
    <property type="molecule type" value="Genomic_DNA"/>
</dbReference>
<name>A0A8T2QN01_CERRI</name>
<organism evidence="1 2">
    <name type="scientific">Ceratopteris richardii</name>
    <name type="common">Triangle waterfern</name>
    <dbReference type="NCBI Taxonomy" id="49495"/>
    <lineage>
        <taxon>Eukaryota</taxon>
        <taxon>Viridiplantae</taxon>
        <taxon>Streptophyta</taxon>
        <taxon>Embryophyta</taxon>
        <taxon>Tracheophyta</taxon>
        <taxon>Polypodiopsida</taxon>
        <taxon>Polypodiidae</taxon>
        <taxon>Polypodiales</taxon>
        <taxon>Pteridineae</taxon>
        <taxon>Pteridaceae</taxon>
        <taxon>Parkerioideae</taxon>
        <taxon>Ceratopteris</taxon>
    </lineage>
</organism>